<dbReference type="GO" id="GO:0000111">
    <property type="term" value="C:nucleotide-excision repair factor 2 complex"/>
    <property type="evidence" value="ECO:0007669"/>
    <property type="project" value="TreeGrafter"/>
</dbReference>
<dbReference type="GO" id="GO:0006289">
    <property type="term" value="P:nucleotide-excision repair"/>
    <property type="evidence" value="ECO:0007669"/>
    <property type="project" value="InterPro"/>
</dbReference>
<reference evidence="10 11" key="1">
    <citation type="submission" date="2018-07" db="EMBL/GenBank/DDBJ databases">
        <title>The complete nuclear genome of the prasinophyte Chloropicon primus (CCMP1205).</title>
        <authorList>
            <person name="Pombert J.-F."/>
            <person name="Otis C."/>
            <person name="Turmel M."/>
            <person name="Lemieux C."/>
        </authorList>
    </citation>
    <scope>NUCLEOTIDE SEQUENCE [LARGE SCALE GENOMIC DNA]</scope>
    <source>
        <strain evidence="10 11">CCMP1205</strain>
    </source>
</reference>
<dbReference type="Gene3D" id="3.90.260.10">
    <property type="entry name" value="Transglutaminase-like"/>
    <property type="match status" value="1"/>
</dbReference>
<dbReference type="STRING" id="1764295.A0A5B8MMA3"/>
<dbReference type="InterPro" id="IPR042488">
    <property type="entry name" value="Rad4_BHD3_sf"/>
</dbReference>
<feature type="compositionally biased region" description="Acidic residues" evidence="6">
    <location>
        <begin position="81"/>
        <end position="109"/>
    </location>
</feature>
<gene>
    <name evidence="10" type="ORF">A3770_04p29480</name>
</gene>
<dbReference type="OrthoDB" id="300780at2759"/>
<evidence type="ECO:0000259" key="7">
    <source>
        <dbReference type="SMART" id="SM01030"/>
    </source>
</evidence>
<proteinExistence type="inferred from homology"/>
<feature type="region of interest" description="Disordered" evidence="6">
    <location>
        <begin position="1"/>
        <end position="109"/>
    </location>
</feature>
<keyword evidence="4" id="KW-0234">DNA repair</keyword>
<feature type="region of interest" description="Disordered" evidence="6">
    <location>
        <begin position="529"/>
        <end position="563"/>
    </location>
</feature>
<feature type="compositionally biased region" description="Basic and acidic residues" evidence="6">
    <location>
        <begin position="529"/>
        <end position="548"/>
    </location>
</feature>
<dbReference type="PANTHER" id="PTHR12135:SF0">
    <property type="entry name" value="DNA REPAIR PROTEIN COMPLEMENTING XP-C CELLS"/>
    <property type="match status" value="1"/>
</dbReference>
<evidence type="ECO:0000259" key="8">
    <source>
        <dbReference type="SMART" id="SM01031"/>
    </source>
</evidence>
<dbReference type="GO" id="GO:0071942">
    <property type="term" value="C:XPC complex"/>
    <property type="evidence" value="ECO:0007669"/>
    <property type="project" value="TreeGrafter"/>
</dbReference>
<dbReference type="AlphaFoldDB" id="A0A5B8MMA3"/>
<protein>
    <submittedName>
        <fullName evidence="10">DNA repair protein Rad4</fullName>
    </submittedName>
</protein>
<dbReference type="Gene3D" id="3.30.70.2460">
    <property type="entry name" value="Rad4, beta-hairpin domain BHD3"/>
    <property type="match status" value="1"/>
</dbReference>
<dbReference type="Proteomes" id="UP000316726">
    <property type="component" value="Chromosome 4"/>
</dbReference>
<dbReference type="SUPFAM" id="SSF54001">
    <property type="entry name" value="Cysteine proteinases"/>
    <property type="match status" value="1"/>
</dbReference>
<organism evidence="10 11">
    <name type="scientific">Chloropicon primus</name>
    <dbReference type="NCBI Taxonomy" id="1764295"/>
    <lineage>
        <taxon>Eukaryota</taxon>
        <taxon>Viridiplantae</taxon>
        <taxon>Chlorophyta</taxon>
        <taxon>Chloropicophyceae</taxon>
        <taxon>Chloropicales</taxon>
        <taxon>Chloropicaceae</taxon>
        <taxon>Chloropicon</taxon>
    </lineage>
</organism>
<dbReference type="GO" id="GO:0005737">
    <property type="term" value="C:cytoplasm"/>
    <property type="evidence" value="ECO:0007669"/>
    <property type="project" value="TreeGrafter"/>
</dbReference>
<dbReference type="GO" id="GO:0006298">
    <property type="term" value="P:mismatch repair"/>
    <property type="evidence" value="ECO:0007669"/>
    <property type="project" value="TreeGrafter"/>
</dbReference>
<evidence type="ECO:0000259" key="9">
    <source>
        <dbReference type="SMART" id="SM01032"/>
    </source>
</evidence>
<evidence type="ECO:0000313" key="11">
    <source>
        <dbReference type="Proteomes" id="UP000316726"/>
    </source>
</evidence>
<feature type="compositionally biased region" description="Basic residues" evidence="6">
    <location>
        <begin position="33"/>
        <end position="44"/>
    </location>
</feature>
<dbReference type="Pfam" id="PF10403">
    <property type="entry name" value="BHD_1"/>
    <property type="match status" value="1"/>
</dbReference>
<dbReference type="InterPro" id="IPR018326">
    <property type="entry name" value="Rad4_beta-hairpin_dom1"/>
</dbReference>
<accession>A0A5B8MMA3</accession>
<evidence type="ECO:0000313" key="10">
    <source>
        <dbReference type="EMBL" id="QDZ20430.1"/>
    </source>
</evidence>
<dbReference type="GO" id="GO:0003697">
    <property type="term" value="F:single-stranded DNA binding"/>
    <property type="evidence" value="ECO:0007669"/>
    <property type="project" value="TreeGrafter"/>
</dbReference>
<dbReference type="Gene3D" id="2.20.20.110">
    <property type="entry name" value="Rad4, beta-hairpin domain BHD1"/>
    <property type="match status" value="1"/>
</dbReference>
<keyword evidence="5" id="KW-0539">Nucleus</keyword>
<name>A0A5B8MMA3_9CHLO</name>
<dbReference type="SMART" id="SM01031">
    <property type="entry name" value="BHD_2"/>
    <property type="match status" value="1"/>
</dbReference>
<dbReference type="InterPro" id="IPR038765">
    <property type="entry name" value="Papain-like_cys_pep_sf"/>
</dbReference>
<feature type="domain" description="Rad4 beta-hairpin" evidence="9">
    <location>
        <begin position="580"/>
        <end position="659"/>
    </location>
</feature>
<dbReference type="Pfam" id="PF10405">
    <property type="entry name" value="BHD_3"/>
    <property type="match status" value="1"/>
</dbReference>
<comment type="subcellular location">
    <subcellularLocation>
        <location evidence="1">Nucleus</location>
    </subcellularLocation>
</comment>
<dbReference type="SMART" id="SM01030">
    <property type="entry name" value="BHD_1"/>
    <property type="match status" value="1"/>
</dbReference>
<keyword evidence="3" id="KW-0227">DNA damage</keyword>
<comment type="similarity">
    <text evidence="2">Belongs to the XPC family.</text>
</comment>
<evidence type="ECO:0000256" key="6">
    <source>
        <dbReference type="SAM" id="MobiDB-lite"/>
    </source>
</evidence>
<dbReference type="SMART" id="SM01032">
    <property type="entry name" value="BHD_3"/>
    <property type="match status" value="1"/>
</dbReference>
<evidence type="ECO:0000256" key="5">
    <source>
        <dbReference type="ARBA" id="ARBA00023242"/>
    </source>
</evidence>
<feature type="compositionally biased region" description="Basic and acidic residues" evidence="6">
    <location>
        <begin position="45"/>
        <end position="57"/>
    </location>
</feature>
<dbReference type="InterPro" id="IPR018328">
    <property type="entry name" value="Rad4_beta-hairpin_dom3"/>
</dbReference>
<feature type="domain" description="Rad4 beta-hairpin" evidence="8">
    <location>
        <begin position="525"/>
        <end position="576"/>
    </location>
</feature>
<sequence length="733" mass="80721">MGGGARARGRGAEEEEGRGKRKETLAEFSERTVKRKLLRRRRGRRKEEEGTGGHEQEQGVVEVGVCGTRAKAKGERGREGEEGEEAEGAVEWEDIGGENEEEDGDGDGDVELGDAKDLVVDVDVDVDVTDPLADHGFVRVWASLVHRSHILCLLCRGQHCDGVASDAVLQAKVLSLVPRWLLPDPALLEQRAFTAARLVPLTTFFCKRFKCSAGGAVGEGLSMRERLAVCFDADPFLGGQEDVSVLFAALCRSLGLQTRLVRVVDPVAKTPKKALEAYRASQRNPRAGDDNGDGGGSEDVQVVEDDEVTVVVDNTKKGRAKGGKRSYGEWNLCDAKEVKTKGKKAGNGQRNRESGASSSSSSTRFWVEVCFHTPEGMVWESVDPVCGLSGDAGKYKRDGGLCIAFRKGRWKDVTQRYASDYHGSRRAIDWKWWQDTSFGLQCNEEEELGREGQNGQKGEDALLEERVVAQMKANWPKTLAAAKVHPYYVLHRHLRKNQALQPKPTFLGKFIGGEPLYLRSEVQDLRTRTGWERQGRKVREEEIPKPAKESSPANGSGGRKPPVLYGEWQTDRIVLEEGVIPRNSYGNVLVPPMVKQLPPGLSHLAVPPFICRALKKDGKIADFAEAVAGFDQSYGGARRPKLEGVVVLEQDQAAVVDSFLDWQFERAAAARRKRLLSGERTWRKLLRTLIKRKELREAYVLPKPGATPPVTASTSKADVVVVVGGAKAEIEEL</sequence>
<dbReference type="InterPro" id="IPR018327">
    <property type="entry name" value="BHD_2"/>
</dbReference>
<dbReference type="InterPro" id="IPR004583">
    <property type="entry name" value="DNA_repair_Rad4"/>
</dbReference>
<dbReference type="InterPro" id="IPR036985">
    <property type="entry name" value="Transglutaminase-like_sf"/>
</dbReference>
<evidence type="ECO:0000256" key="2">
    <source>
        <dbReference type="ARBA" id="ARBA00009525"/>
    </source>
</evidence>
<dbReference type="GO" id="GO:0003684">
    <property type="term" value="F:damaged DNA binding"/>
    <property type="evidence" value="ECO:0007669"/>
    <property type="project" value="InterPro"/>
</dbReference>
<evidence type="ECO:0000256" key="1">
    <source>
        <dbReference type="ARBA" id="ARBA00004123"/>
    </source>
</evidence>
<feature type="compositionally biased region" description="Low complexity" evidence="6">
    <location>
        <begin position="58"/>
        <end position="69"/>
    </location>
</feature>
<feature type="compositionally biased region" description="Basic and acidic residues" evidence="6">
    <location>
        <begin position="22"/>
        <end position="32"/>
    </location>
</feature>
<dbReference type="PANTHER" id="PTHR12135">
    <property type="entry name" value="DNA REPAIR PROTEIN XP-C / RAD4"/>
    <property type="match status" value="1"/>
</dbReference>
<evidence type="ECO:0000256" key="4">
    <source>
        <dbReference type="ARBA" id="ARBA00023204"/>
    </source>
</evidence>
<dbReference type="EMBL" id="CP031037">
    <property type="protein sequence ID" value="QDZ20430.1"/>
    <property type="molecule type" value="Genomic_DNA"/>
</dbReference>
<evidence type="ECO:0000256" key="3">
    <source>
        <dbReference type="ARBA" id="ARBA00022763"/>
    </source>
</evidence>
<feature type="domain" description="Rad4 beta-hairpin" evidence="7">
    <location>
        <begin position="471"/>
        <end position="523"/>
    </location>
</feature>
<keyword evidence="11" id="KW-1185">Reference proteome</keyword>
<feature type="region of interest" description="Disordered" evidence="6">
    <location>
        <begin position="277"/>
        <end position="300"/>
    </location>
</feature>